<keyword evidence="3" id="KW-0235">DNA replication</keyword>
<dbReference type="PANTHER" id="PTHR47810:SF1">
    <property type="entry name" value="DNA LIGASE B"/>
    <property type="match status" value="1"/>
</dbReference>
<dbReference type="RefSeq" id="WP_284193749.1">
    <property type="nucleotide sequence ID" value="NZ_BSPW01000086.1"/>
</dbReference>
<protein>
    <submittedName>
        <fullName evidence="9">ATP-dependent DNA ligase</fullName>
    </submittedName>
</protein>
<organism evidence="9 10">
    <name type="scientific">Vibrio zhanjiangensis</name>
    <dbReference type="NCBI Taxonomy" id="1046128"/>
    <lineage>
        <taxon>Bacteria</taxon>
        <taxon>Pseudomonadati</taxon>
        <taxon>Pseudomonadota</taxon>
        <taxon>Gammaproteobacteria</taxon>
        <taxon>Vibrionales</taxon>
        <taxon>Vibrionaceae</taxon>
        <taxon>Vibrio</taxon>
    </lineage>
</organism>
<feature type="chain" id="PRO_5046614288" evidence="7">
    <location>
        <begin position="21"/>
        <end position="287"/>
    </location>
</feature>
<evidence type="ECO:0000313" key="9">
    <source>
        <dbReference type="EMBL" id="GLT19912.1"/>
    </source>
</evidence>
<dbReference type="Gene3D" id="2.40.50.140">
    <property type="entry name" value="Nucleic acid-binding proteins"/>
    <property type="match status" value="1"/>
</dbReference>
<dbReference type="Pfam" id="PF01068">
    <property type="entry name" value="DNA_ligase_A_M"/>
    <property type="match status" value="1"/>
</dbReference>
<evidence type="ECO:0000256" key="6">
    <source>
        <dbReference type="ARBA" id="ARBA00034003"/>
    </source>
</evidence>
<evidence type="ECO:0000259" key="8">
    <source>
        <dbReference type="PROSITE" id="PS50160"/>
    </source>
</evidence>
<comment type="catalytic activity">
    <reaction evidence="6">
        <text>ATP + (deoxyribonucleotide)n-3'-hydroxyl + 5'-phospho-(deoxyribonucleotide)m = (deoxyribonucleotide)n+m + AMP + diphosphate.</text>
        <dbReference type="EC" id="6.5.1.1"/>
    </reaction>
</comment>
<dbReference type="Gene3D" id="3.30.470.30">
    <property type="entry name" value="DNA ligase/mRNA capping enzyme"/>
    <property type="match status" value="1"/>
</dbReference>
<sequence length="287" mass="32546">MNIKLNCVAIALLSSLPCNAAVESKDNKHVSVMLAELYESDVDVNKYWKSEKLDGIRAIWDGNTLRTRSGRKLYAPFWFIDALPDEMLEGELWAGRGNFNLVQNTVLDTIPTEAAWQKVRFMLFDAPRVTGDYIARYKYIVNLVDSIQADHVDFVEHTPISSEQDLTRYFDQINDANGEGVMLRQFKGEYKSGRGDQLLKMKRHNDDEAIIVGYRTGKGKLEGMVGALLVQLDSGLQFYIGSGLSDQLRASPPKLGSRITFRHNGYTHKGIPKFARFLRVRVDYVTD</sequence>
<dbReference type="SUPFAM" id="SSF50249">
    <property type="entry name" value="Nucleic acid-binding proteins"/>
    <property type="match status" value="1"/>
</dbReference>
<dbReference type="PROSITE" id="PS50160">
    <property type="entry name" value="DNA_LIGASE_A3"/>
    <property type="match status" value="1"/>
</dbReference>
<dbReference type="Pfam" id="PF14743">
    <property type="entry name" value="DNA_ligase_OB_2"/>
    <property type="match status" value="1"/>
</dbReference>
<evidence type="ECO:0000256" key="3">
    <source>
        <dbReference type="ARBA" id="ARBA00022705"/>
    </source>
</evidence>
<dbReference type="InterPro" id="IPR012340">
    <property type="entry name" value="NA-bd_OB-fold"/>
</dbReference>
<dbReference type="Proteomes" id="UP001157138">
    <property type="component" value="Unassembled WGS sequence"/>
</dbReference>
<dbReference type="NCBIfam" id="NF006592">
    <property type="entry name" value="PRK09125.1"/>
    <property type="match status" value="1"/>
</dbReference>
<dbReference type="InterPro" id="IPR050326">
    <property type="entry name" value="NAD_dep_DNA_ligaseB"/>
</dbReference>
<evidence type="ECO:0000313" key="10">
    <source>
        <dbReference type="Proteomes" id="UP001157138"/>
    </source>
</evidence>
<keyword evidence="7" id="KW-0732">Signal</keyword>
<keyword evidence="5" id="KW-0234">DNA repair</keyword>
<accession>A0ABQ6F320</accession>
<dbReference type="InterPro" id="IPR016059">
    <property type="entry name" value="DNA_ligase_ATP-dep_CS"/>
</dbReference>
<evidence type="ECO:0000256" key="5">
    <source>
        <dbReference type="ARBA" id="ARBA00023204"/>
    </source>
</evidence>
<feature type="domain" description="ATP-dependent DNA ligase family profile" evidence="8">
    <location>
        <begin position="136"/>
        <end position="234"/>
    </location>
</feature>
<keyword evidence="4" id="KW-0227">DNA damage</keyword>
<dbReference type="InterPro" id="IPR029319">
    <property type="entry name" value="DNA_ligase_OB"/>
</dbReference>
<reference evidence="10" key="1">
    <citation type="journal article" date="2019" name="Int. J. Syst. Evol. Microbiol.">
        <title>The Global Catalogue of Microorganisms (GCM) 10K type strain sequencing project: providing services to taxonomists for standard genome sequencing and annotation.</title>
        <authorList>
            <consortium name="The Broad Institute Genomics Platform"/>
            <consortium name="The Broad Institute Genome Sequencing Center for Infectious Disease"/>
            <person name="Wu L."/>
            <person name="Ma J."/>
        </authorList>
    </citation>
    <scope>NUCLEOTIDE SEQUENCE [LARGE SCALE GENOMIC DNA]</scope>
    <source>
        <strain evidence="10">NBRC 108723</strain>
    </source>
</reference>
<evidence type="ECO:0000256" key="4">
    <source>
        <dbReference type="ARBA" id="ARBA00022763"/>
    </source>
</evidence>
<keyword evidence="10" id="KW-1185">Reference proteome</keyword>
<comment type="caution">
    <text evidence="9">The sequence shown here is derived from an EMBL/GenBank/DDBJ whole genome shotgun (WGS) entry which is preliminary data.</text>
</comment>
<dbReference type="GO" id="GO:0016874">
    <property type="term" value="F:ligase activity"/>
    <property type="evidence" value="ECO:0007669"/>
    <property type="project" value="UniProtKB-KW"/>
</dbReference>
<feature type="signal peptide" evidence="7">
    <location>
        <begin position="1"/>
        <end position="20"/>
    </location>
</feature>
<evidence type="ECO:0000256" key="7">
    <source>
        <dbReference type="SAM" id="SignalP"/>
    </source>
</evidence>
<evidence type="ECO:0000256" key="1">
    <source>
        <dbReference type="ARBA" id="ARBA00001968"/>
    </source>
</evidence>
<keyword evidence="2 9" id="KW-0436">Ligase</keyword>
<evidence type="ECO:0000256" key="2">
    <source>
        <dbReference type="ARBA" id="ARBA00022598"/>
    </source>
</evidence>
<dbReference type="CDD" id="cd08041">
    <property type="entry name" value="OBF_kDNA_ligase_like"/>
    <property type="match status" value="1"/>
</dbReference>
<dbReference type="CDD" id="cd07896">
    <property type="entry name" value="Adenylation_kDNA_ligase_like"/>
    <property type="match status" value="1"/>
</dbReference>
<name>A0ABQ6F320_9VIBR</name>
<dbReference type="EMBL" id="BSPW01000086">
    <property type="protein sequence ID" value="GLT19912.1"/>
    <property type="molecule type" value="Genomic_DNA"/>
</dbReference>
<dbReference type="Gene3D" id="3.30.1490.70">
    <property type="match status" value="1"/>
</dbReference>
<gene>
    <name evidence="9" type="ORF">GCM10007938_36950</name>
</gene>
<dbReference type="PANTHER" id="PTHR47810">
    <property type="entry name" value="DNA LIGASE"/>
    <property type="match status" value="1"/>
</dbReference>
<comment type="cofactor">
    <cofactor evidence="1">
        <name>a divalent metal cation</name>
        <dbReference type="ChEBI" id="CHEBI:60240"/>
    </cofactor>
</comment>
<dbReference type="SUPFAM" id="SSF56091">
    <property type="entry name" value="DNA ligase/mRNA capping enzyme, catalytic domain"/>
    <property type="match status" value="1"/>
</dbReference>
<dbReference type="InterPro" id="IPR012310">
    <property type="entry name" value="DNA_ligase_ATP-dep_cent"/>
</dbReference>
<proteinExistence type="predicted"/>
<dbReference type="PROSITE" id="PS00333">
    <property type="entry name" value="DNA_LIGASE_A2"/>
    <property type="match status" value="1"/>
</dbReference>